<gene>
    <name evidence="1" type="ORF">BKP37_16675</name>
</gene>
<name>A0A1S2LFW0_9BACI</name>
<dbReference type="OrthoDB" id="2971955at2"/>
<comment type="caution">
    <text evidence="1">The sequence shown here is derived from an EMBL/GenBank/DDBJ whole genome shotgun (WGS) entry which is preliminary data.</text>
</comment>
<evidence type="ECO:0000313" key="1">
    <source>
        <dbReference type="EMBL" id="OIJ11130.1"/>
    </source>
</evidence>
<sequence length="85" mass="9928">MEIIDGLEMICPKCNGKGMYEYFNNEEANQLYDRYMDVDMKDANTAWVLAKNQSTKLYDCKQCMKRGKVLTDKGKEILSHLEDYS</sequence>
<dbReference type="RefSeq" id="WP_071310755.1">
    <property type="nucleotide sequence ID" value="NZ_MLQR01000044.1"/>
</dbReference>
<evidence type="ECO:0000313" key="2">
    <source>
        <dbReference type="Proteomes" id="UP000179524"/>
    </source>
</evidence>
<organism evidence="1 2">
    <name type="scientific">Anaerobacillus alkalilacustris</name>
    <dbReference type="NCBI Taxonomy" id="393763"/>
    <lineage>
        <taxon>Bacteria</taxon>
        <taxon>Bacillati</taxon>
        <taxon>Bacillota</taxon>
        <taxon>Bacilli</taxon>
        <taxon>Bacillales</taxon>
        <taxon>Bacillaceae</taxon>
        <taxon>Anaerobacillus</taxon>
    </lineage>
</organism>
<dbReference type="Gene3D" id="6.20.20.10">
    <property type="match status" value="1"/>
</dbReference>
<dbReference type="EMBL" id="MLQR01000044">
    <property type="protein sequence ID" value="OIJ11130.1"/>
    <property type="molecule type" value="Genomic_DNA"/>
</dbReference>
<proteinExistence type="predicted"/>
<dbReference type="Proteomes" id="UP000179524">
    <property type="component" value="Unassembled WGS sequence"/>
</dbReference>
<keyword evidence="2" id="KW-1185">Reference proteome</keyword>
<reference evidence="1 2" key="1">
    <citation type="submission" date="2016-10" db="EMBL/GenBank/DDBJ databases">
        <title>Draft genome sequences of four alkaliphilic bacteria belonging to the Anaerobacillus genus.</title>
        <authorList>
            <person name="Bassil N.M."/>
            <person name="Lloyd J.R."/>
        </authorList>
    </citation>
    <scope>NUCLEOTIDE SEQUENCE [LARGE SCALE GENOMIC DNA]</scope>
    <source>
        <strain evidence="1 2">DSM 18345</strain>
    </source>
</reference>
<protein>
    <submittedName>
        <fullName evidence="1">Uncharacterized protein</fullName>
    </submittedName>
</protein>
<accession>A0A1S2LFW0</accession>
<dbReference type="AlphaFoldDB" id="A0A1S2LFW0"/>